<evidence type="ECO:0000256" key="1">
    <source>
        <dbReference type="SAM" id="MobiDB-lite"/>
    </source>
</evidence>
<dbReference type="EMBL" id="LT559118">
    <property type="protein sequence ID" value="SBO99136.1"/>
    <property type="molecule type" value="Genomic_DNA"/>
</dbReference>
<name>A0A1M4EK32_9ACTN</name>
<reference evidence="2" key="1">
    <citation type="submission" date="2016-04" db="EMBL/GenBank/DDBJ databases">
        <authorList>
            <person name="Evans L.H."/>
            <person name="Alamgir A."/>
            <person name="Owens N."/>
            <person name="Weber N.D."/>
            <person name="Virtaneva K."/>
            <person name="Barbian K."/>
            <person name="Babar A."/>
            <person name="Rosenke K."/>
        </authorList>
    </citation>
    <scope>NUCLEOTIDE SEQUENCE</scope>
    <source>
        <strain evidence="2">Nono1</strain>
    </source>
</reference>
<proteinExistence type="predicted"/>
<organism evidence="2">
    <name type="scientific">Nonomuraea gerenzanensis</name>
    <dbReference type="NCBI Taxonomy" id="93944"/>
    <lineage>
        <taxon>Bacteria</taxon>
        <taxon>Bacillati</taxon>
        <taxon>Actinomycetota</taxon>
        <taxon>Actinomycetes</taxon>
        <taxon>Streptosporangiales</taxon>
        <taxon>Streptosporangiaceae</taxon>
        <taxon>Nonomuraea</taxon>
    </lineage>
</organism>
<dbReference type="AlphaFoldDB" id="A0A1M4EK32"/>
<feature type="region of interest" description="Disordered" evidence="1">
    <location>
        <begin position="73"/>
        <end position="107"/>
    </location>
</feature>
<evidence type="ECO:0000313" key="2">
    <source>
        <dbReference type="EMBL" id="SBO99136.1"/>
    </source>
</evidence>
<accession>A0A1M4EK32</accession>
<sequence length="107" mass="11109">MIPTTTTTAAASTGSSHSACCRTTCPASAPSVTYVLTHAALPSIAHGMNLRYGMPTVPATAGVSACSTGRKYASASAHPLRSNSRSARAHRRSPTRRPSLPCRSREP</sequence>
<protein>
    <submittedName>
        <fullName evidence="2">Uncharacterized protein</fullName>
    </submittedName>
</protein>
<gene>
    <name evidence="2" type="ORF">BN4615_P8652</name>
</gene>